<evidence type="ECO:0000256" key="11">
    <source>
        <dbReference type="SAM" id="MobiDB-lite"/>
    </source>
</evidence>
<accession>A0A6A5Z816</accession>
<feature type="transmembrane region" description="Helical" evidence="12">
    <location>
        <begin position="216"/>
        <end position="235"/>
    </location>
</feature>
<feature type="transmembrane region" description="Helical" evidence="12">
    <location>
        <begin position="189"/>
        <end position="210"/>
    </location>
</feature>
<feature type="region of interest" description="Disordered" evidence="11">
    <location>
        <begin position="1"/>
        <end position="28"/>
    </location>
</feature>
<feature type="domain" description="Cytochrome b561" evidence="13">
    <location>
        <begin position="39"/>
        <end position="242"/>
    </location>
</feature>
<evidence type="ECO:0000256" key="6">
    <source>
        <dbReference type="ARBA" id="ARBA00022723"/>
    </source>
</evidence>
<dbReference type="SMART" id="SM00665">
    <property type="entry name" value="B561"/>
    <property type="match status" value="1"/>
</dbReference>
<evidence type="ECO:0000256" key="3">
    <source>
        <dbReference type="ARBA" id="ARBA00022448"/>
    </source>
</evidence>
<evidence type="ECO:0000256" key="4">
    <source>
        <dbReference type="ARBA" id="ARBA00022617"/>
    </source>
</evidence>
<dbReference type="Gene3D" id="1.20.120.1770">
    <property type="match status" value="1"/>
</dbReference>
<keyword evidence="9" id="KW-0408">Iron</keyword>
<keyword evidence="6" id="KW-0479">Metal-binding</keyword>
<name>A0A6A5Z816_9PLEO</name>
<gene>
    <name evidence="14" type="ORF">BDV96DRAFT_493381</name>
</gene>
<evidence type="ECO:0000256" key="5">
    <source>
        <dbReference type="ARBA" id="ARBA00022692"/>
    </source>
</evidence>
<feature type="transmembrane region" description="Helical" evidence="12">
    <location>
        <begin position="105"/>
        <end position="127"/>
    </location>
</feature>
<dbReference type="InterPro" id="IPR006593">
    <property type="entry name" value="Cyt_b561/ferric_Rdtase_TM"/>
</dbReference>
<sequence>MASATGIPDVNNLRGTGEDEPLLGRRGDASQQDGTSLLWNLYLGTAAVAQAGIWVLAAIVWGSIFSHDLIFMSAHPLLNSAGLLLVVQAALVLQPTHTPEQKRAGTIAHAIFHFFGVSALTSGLVIIEINKARSGHRAEFASAHARLGLIFYILIYAQVFVGFTQYWVQSIYGGEEKAKKIWKYHRVGGYITATLGLATVCAATWTTYVVNVLSTQKWAVILASVITLVGVVPRIKLQKLGLRRDGENSEGRIRLDL</sequence>
<evidence type="ECO:0000259" key="13">
    <source>
        <dbReference type="PROSITE" id="PS50939"/>
    </source>
</evidence>
<dbReference type="InterPro" id="IPR045150">
    <property type="entry name" value="CYB561D1/2"/>
</dbReference>
<dbReference type="Pfam" id="PF03188">
    <property type="entry name" value="Cytochrom_B561"/>
    <property type="match status" value="1"/>
</dbReference>
<keyword evidence="5 12" id="KW-0812">Transmembrane</keyword>
<dbReference type="EMBL" id="ML977323">
    <property type="protein sequence ID" value="KAF2115562.1"/>
    <property type="molecule type" value="Genomic_DNA"/>
</dbReference>
<evidence type="ECO:0000256" key="1">
    <source>
        <dbReference type="ARBA" id="ARBA00001970"/>
    </source>
</evidence>
<dbReference type="GO" id="GO:0046872">
    <property type="term" value="F:metal ion binding"/>
    <property type="evidence" value="ECO:0007669"/>
    <property type="project" value="UniProtKB-KW"/>
</dbReference>
<dbReference type="PANTHER" id="PTHR15422:SF45">
    <property type="entry name" value="CYTOCHROME B561 DOMAIN-CONTAINING PROTEIN"/>
    <property type="match status" value="1"/>
</dbReference>
<protein>
    <recommendedName>
        <fullName evidence="13">Cytochrome b561 domain-containing protein</fullName>
    </recommendedName>
</protein>
<dbReference type="CDD" id="cd08761">
    <property type="entry name" value="Cyt_b561_CYB561D2_like"/>
    <property type="match status" value="1"/>
</dbReference>
<keyword evidence="10 12" id="KW-0472">Membrane</keyword>
<organism evidence="14 15">
    <name type="scientific">Lophiotrema nucula</name>
    <dbReference type="NCBI Taxonomy" id="690887"/>
    <lineage>
        <taxon>Eukaryota</taxon>
        <taxon>Fungi</taxon>
        <taxon>Dikarya</taxon>
        <taxon>Ascomycota</taxon>
        <taxon>Pezizomycotina</taxon>
        <taxon>Dothideomycetes</taxon>
        <taxon>Pleosporomycetidae</taxon>
        <taxon>Pleosporales</taxon>
        <taxon>Lophiotremataceae</taxon>
        <taxon>Lophiotrema</taxon>
    </lineage>
</organism>
<evidence type="ECO:0000256" key="8">
    <source>
        <dbReference type="ARBA" id="ARBA00022989"/>
    </source>
</evidence>
<evidence type="ECO:0000313" key="14">
    <source>
        <dbReference type="EMBL" id="KAF2115562.1"/>
    </source>
</evidence>
<evidence type="ECO:0000256" key="10">
    <source>
        <dbReference type="ARBA" id="ARBA00023136"/>
    </source>
</evidence>
<dbReference type="GO" id="GO:0140575">
    <property type="term" value="F:transmembrane monodehydroascorbate reductase activity"/>
    <property type="evidence" value="ECO:0007669"/>
    <property type="project" value="InterPro"/>
</dbReference>
<keyword evidence="15" id="KW-1185">Reference proteome</keyword>
<keyword evidence="3" id="KW-0813">Transport</keyword>
<dbReference type="PROSITE" id="PS50939">
    <property type="entry name" value="CYTOCHROME_B561"/>
    <property type="match status" value="1"/>
</dbReference>
<reference evidence="14" key="1">
    <citation type="journal article" date="2020" name="Stud. Mycol.">
        <title>101 Dothideomycetes genomes: a test case for predicting lifestyles and emergence of pathogens.</title>
        <authorList>
            <person name="Haridas S."/>
            <person name="Albert R."/>
            <person name="Binder M."/>
            <person name="Bloem J."/>
            <person name="Labutti K."/>
            <person name="Salamov A."/>
            <person name="Andreopoulos B."/>
            <person name="Baker S."/>
            <person name="Barry K."/>
            <person name="Bills G."/>
            <person name="Bluhm B."/>
            <person name="Cannon C."/>
            <person name="Castanera R."/>
            <person name="Culley D."/>
            <person name="Daum C."/>
            <person name="Ezra D."/>
            <person name="Gonzalez J."/>
            <person name="Henrissat B."/>
            <person name="Kuo A."/>
            <person name="Liang C."/>
            <person name="Lipzen A."/>
            <person name="Lutzoni F."/>
            <person name="Magnuson J."/>
            <person name="Mondo S."/>
            <person name="Nolan M."/>
            <person name="Ohm R."/>
            <person name="Pangilinan J."/>
            <person name="Park H.-J."/>
            <person name="Ramirez L."/>
            <person name="Alfaro M."/>
            <person name="Sun H."/>
            <person name="Tritt A."/>
            <person name="Yoshinaga Y."/>
            <person name="Zwiers L.-H."/>
            <person name="Turgeon B."/>
            <person name="Goodwin S."/>
            <person name="Spatafora J."/>
            <person name="Crous P."/>
            <person name="Grigoriev I."/>
        </authorList>
    </citation>
    <scope>NUCLEOTIDE SEQUENCE</scope>
    <source>
        <strain evidence="14">CBS 627.86</strain>
    </source>
</reference>
<evidence type="ECO:0000313" key="15">
    <source>
        <dbReference type="Proteomes" id="UP000799770"/>
    </source>
</evidence>
<dbReference type="PANTHER" id="PTHR15422">
    <property type="entry name" value="OS05G0565100 PROTEIN"/>
    <property type="match status" value="1"/>
</dbReference>
<dbReference type="Proteomes" id="UP000799770">
    <property type="component" value="Unassembled WGS sequence"/>
</dbReference>
<keyword evidence="4" id="KW-0349">Heme</keyword>
<evidence type="ECO:0000256" key="12">
    <source>
        <dbReference type="SAM" id="Phobius"/>
    </source>
</evidence>
<evidence type="ECO:0000256" key="9">
    <source>
        <dbReference type="ARBA" id="ARBA00023004"/>
    </source>
</evidence>
<proteinExistence type="predicted"/>
<keyword evidence="8 12" id="KW-1133">Transmembrane helix</keyword>
<comment type="subcellular location">
    <subcellularLocation>
        <location evidence="2">Membrane</location>
        <topology evidence="2">Multi-pass membrane protein</topology>
    </subcellularLocation>
</comment>
<dbReference type="OrthoDB" id="432881at2759"/>
<feature type="transmembrane region" description="Helical" evidence="12">
    <location>
        <begin position="70"/>
        <end position="93"/>
    </location>
</feature>
<feature type="transmembrane region" description="Helical" evidence="12">
    <location>
        <begin position="147"/>
        <end position="168"/>
    </location>
</feature>
<dbReference type="AlphaFoldDB" id="A0A6A5Z816"/>
<comment type="cofactor">
    <cofactor evidence="1">
        <name>heme b</name>
        <dbReference type="ChEBI" id="CHEBI:60344"/>
    </cofactor>
</comment>
<dbReference type="GO" id="GO:0016020">
    <property type="term" value="C:membrane"/>
    <property type="evidence" value="ECO:0007669"/>
    <property type="project" value="UniProtKB-SubCell"/>
</dbReference>
<keyword evidence="7" id="KW-0249">Electron transport</keyword>
<feature type="transmembrane region" description="Helical" evidence="12">
    <location>
        <begin position="41"/>
        <end position="64"/>
    </location>
</feature>
<evidence type="ECO:0000256" key="7">
    <source>
        <dbReference type="ARBA" id="ARBA00022982"/>
    </source>
</evidence>
<evidence type="ECO:0000256" key="2">
    <source>
        <dbReference type="ARBA" id="ARBA00004141"/>
    </source>
</evidence>